<evidence type="ECO:0000256" key="4">
    <source>
        <dbReference type="ARBA" id="ARBA00022912"/>
    </source>
</evidence>
<dbReference type="PROSITE" id="PS50056">
    <property type="entry name" value="TYR_PHOSPHATASE_2"/>
    <property type="match status" value="1"/>
</dbReference>
<dbReference type="EMBL" id="HBIV01022329">
    <property type="protein sequence ID" value="CAE0664471.1"/>
    <property type="molecule type" value="Transcribed_RNA"/>
</dbReference>
<evidence type="ECO:0000313" key="7">
    <source>
        <dbReference type="EMBL" id="CAE0664471.1"/>
    </source>
</evidence>
<dbReference type="EC" id="3.1.3.48" evidence="2"/>
<dbReference type="InterPro" id="IPR016130">
    <property type="entry name" value="Tyr_Pase_AS"/>
</dbReference>
<dbReference type="GO" id="GO:0043409">
    <property type="term" value="P:negative regulation of MAPK cascade"/>
    <property type="evidence" value="ECO:0007669"/>
    <property type="project" value="TreeGrafter"/>
</dbReference>
<dbReference type="InterPro" id="IPR000340">
    <property type="entry name" value="Dual-sp_phosphatase_cat-dom"/>
</dbReference>
<proteinExistence type="inferred from homology"/>
<accession>A0A7S3YXA1</accession>
<dbReference type="PROSITE" id="PS00383">
    <property type="entry name" value="TYR_PHOSPHATASE_1"/>
    <property type="match status" value="1"/>
</dbReference>
<dbReference type="Pfam" id="PF00782">
    <property type="entry name" value="DSPc"/>
    <property type="match status" value="1"/>
</dbReference>
<evidence type="ECO:0000256" key="2">
    <source>
        <dbReference type="ARBA" id="ARBA00013064"/>
    </source>
</evidence>
<dbReference type="PANTHER" id="PTHR10159:SF519">
    <property type="entry name" value="DUAL SPECIFICITY PROTEIN PHOSPHATASE MPK3"/>
    <property type="match status" value="1"/>
</dbReference>
<dbReference type="Gene3D" id="3.90.190.10">
    <property type="entry name" value="Protein tyrosine phosphatase superfamily"/>
    <property type="match status" value="1"/>
</dbReference>
<dbReference type="CDD" id="cd14498">
    <property type="entry name" value="DSP"/>
    <property type="match status" value="1"/>
</dbReference>
<name>A0A7S3YXA1_9EUKA</name>
<keyword evidence="3" id="KW-0378">Hydrolase</keyword>
<keyword evidence="4" id="KW-0904">Protein phosphatase</keyword>
<comment type="similarity">
    <text evidence="1">Belongs to the protein-tyrosine phosphatase family. Non-receptor class dual specificity subfamily.</text>
</comment>
<dbReference type="InterPro" id="IPR000387">
    <property type="entry name" value="Tyr_Pase_dom"/>
</dbReference>
<evidence type="ECO:0000256" key="1">
    <source>
        <dbReference type="ARBA" id="ARBA00008601"/>
    </source>
</evidence>
<dbReference type="InterPro" id="IPR029021">
    <property type="entry name" value="Prot-tyrosine_phosphatase-like"/>
</dbReference>
<sequence length="287" mass="32205">MPEKDDDAVLAVPQLPLHAIFKWLYVSQHEAPACNRRLLERMNVGHIINMAAEIPNHFAEGADASSPRFDYLKSPDFDTEGSYVLDFFISAVMFIESVRKQGLRVLIHCAQGTSRSTSMAVCYVMYYKRLRLEQARAFIRNRCKGLKVSRMMVEVEAFQHYLEDKGHFNSSTCSSNIPRIIVTHQEDECKHSSPRSLLSGRSCGMEFRNRSSTPSRTSSQNNLSIKEFLENDNKINTLNRSQKSTSTGTGRTNSEGGQQLHGLNSLCRKVAMGTSEASPCALTCVIL</sequence>
<feature type="region of interest" description="Disordered" evidence="5">
    <location>
        <begin position="234"/>
        <end position="260"/>
    </location>
</feature>
<dbReference type="InterPro" id="IPR020422">
    <property type="entry name" value="TYR_PHOSPHATASE_DUAL_dom"/>
</dbReference>
<evidence type="ECO:0000256" key="5">
    <source>
        <dbReference type="SAM" id="MobiDB-lite"/>
    </source>
</evidence>
<dbReference type="SUPFAM" id="SSF52799">
    <property type="entry name" value="(Phosphotyrosine protein) phosphatases II"/>
    <property type="match status" value="1"/>
</dbReference>
<dbReference type="PANTHER" id="PTHR10159">
    <property type="entry name" value="DUAL SPECIFICITY PROTEIN PHOSPHATASE"/>
    <property type="match status" value="1"/>
</dbReference>
<organism evidence="7">
    <name type="scientific">Lotharella globosa</name>
    <dbReference type="NCBI Taxonomy" id="91324"/>
    <lineage>
        <taxon>Eukaryota</taxon>
        <taxon>Sar</taxon>
        <taxon>Rhizaria</taxon>
        <taxon>Cercozoa</taxon>
        <taxon>Chlorarachniophyceae</taxon>
        <taxon>Lotharella</taxon>
    </lineage>
</organism>
<evidence type="ECO:0000259" key="6">
    <source>
        <dbReference type="PROSITE" id="PS50056"/>
    </source>
</evidence>
<gene>
    <name evidence="7" type="ORF">LGLO00237_LOCUS16074</name>
</gene>
<dbReference type="GO" id="GO:0005737">
    <property type="term" value="C:cytoplasm"/>
    <property type="evidence" value="ECO:0007669"/>
    <property type="project" value="TreeGrafter"/>
</dbReference>
<protein>
    <recommendedName>
        <fullName evidence="2">protein-tyrosine-phosphatase</fullName>
        <ecNumber evidence="2">3.1.3.48</ecNumber>
    </recommendedName>
</protein>
<evidence type="ECO:0000256" key="3">
    <source>
        <dbReference type="ARBA" id="ARBA00022801"/>
    </source>
</evidence>
<dbReference type="GO" id="GO:0004725">
    <property type="term" value="F:protein tyrosine phosphatase activity"/>
    <property type="evidence" value="ECO:0007669"/>
    <property type="project" value="UniProtKB-EC"/>
</dbReference>
<feature type="domain" description="Tyrosine specific protein phosphatases" evidence="6">
    <location>
        <begin position="86"/>
        <end position="146"/>
    </location>
</feature>
<feature type="compositionally biased region" description="Polar residues" evidence="5">
    <location>
        <begin position="234"/>
        <end position="257"/>
    </location>
</feature>
<reference evidence="7" key="1">
    <citation type="submission" date="2021-01" db="EMBL/GenBank/DDBJ databases">
        <authorList>
            <person name="Corre E."/>
            <person name="Pelletier E."/>
            <person name="Niang G."/>
            <person name="Scheremetjew M."/>
            <person name="Finn R."/>
            <person name="Kale V."/>
            <person name="Holt S."/>
            <person name="Cochrane G."/>
            <person name="Meng A."/>
            <person name="Brown T."/>
            <person name="Cohen L."/>
        </authorList>
    </citation>
    <scope>NUCLEOTIDE SEQUENCE</scope>
    <source>
        <strain evidence="7">CCCM811</strain>
    </source>
</reference>
<dbReference type="SMART" id="SM00195">
    <property type="entry name" value="DSPc"/>
    <property type="match status" value="1"/>
</dbReference>
<dbReference type="AlphaFoldDB" id="A0A7S3YXA1"/>